<dbReference type="InParanoid" id="A0A7N6B9E2"/>
<dbReference type="InterPro" id="IPR002088">
    <property type="entry name" value="Prenyl_trans_a"/>
</dbReference>
<name>A0A7N6B9E2_ANATE</name>
<keyword evidence="4" id="KW-0677">Repeat</keyword>
<reference evidence="6" key="2">
    <citation type="submission" date="2025-08" db="UniProtKB">
        <authorList>
            <consortium name="Ensembl"/>
        </authorList>
    </citation>
    <scope>IDENTIFICATION</scope>
</reference>
<accession>A0A7N6B9E2</accession>
<dbReference type="RefSeq" id="XP_026199609.1">
    <property type="nucleotide sequence ID" value="XM_026343824.1"/>
</dbReference>
<gene>
    <name evidence="6" type="primary">PTAR1</name>
</gene>
<dbReference type="FunCoup" id="A0A7N6B9E2">
    <property type="interactions" value="617"/>
</dbReference>
<dbReference type="PROSITE" id="PS51147">
    <property type="entry name" value="PFTA"/>
    <property type="match status" value="2"/>
</dbReference>
<evidence type="ECO:0000256" key="3">
    <source>
        <dbReference type="ARBA" id="ARBA00022679"/>
    </source>
</evidence>
<feature type="region of interest" description="Disordered" evidence="5">
    <location>
        <begin position="273"/>
        <end position="315"/>
    </location>
</feature>
<dbReference type="Gene3D" id="1.25.40.120">
    <property type="entry name" value="Protein prenylyltransferase"/>
    <property type="match status" value="1"/>
</dbReference>
<dbReference type="PANTHER" id="PTHR11129">
    <property type="entry name" value="PROTEIN FARNESYLTRANSFERASE ALPHA SUBUNIT/RAB GERANYLGERANYL TRANSFERASE ALPHA SUBUNIT"/>
    <property type="match status" value="1"/>
</dbReference>
<evidence type="ECO:0000256" key="5">
    <source>
        <dbReference type="SAM" id="MobiDB-lite"/>
    </source>
</evidence>
<reference evidence="6" key="3">
    <citation type="submission" date="2025-09" db="UniProtKB">
        <authorList>
            <consortium name="Ensembl"/>
        </authorList>
    </citation>
    <scope>IDENTIFICATION</scope>
</reference>
<dbReference type="PANTHER" id="PTHR11129:SF3">
    <property type="entry name" value="PROTEIN PRENYLTRANSFERASE ALPHA SUBUNIT REPEAT-CONTAINING PROTEIN 1"/>
    <property type="match status" value="1"/>
</dbReference>
<evidence type="ECO:0000313" key="7">
    <source>
        <dbReference type="Proteomes" id="UP000265040"/>
    </source>
</evidence>
<feature type="region of interest" description="Disordered" evidence="5">
    <location>
        <begin position="386"/>
        <end position="422"/>
    </location>
</feature>
<protein>
    <recommendedName>
        <fullName evidence="8">Protein prenyltransferase alpha subunit repeat containing 1</fullName>
    </recommendedName>
</protein>
<reference evidence="6" key="1">
    <citation type="submission" date="2021-04" db="EMBL/GenBank/DDBJ databases">
        <authorList>
            <consortium name="Wellcome Sanger Institute Data Sharing"/>
        </authorList>
    </citation>
    <scope>NUCLEOTIDE SEQUENCE [LARGE SCALE GENOMIC DNA]</scope>
</reference>
<feature type="compositionally biased region" description="Low complexity" evidence="5">
    <location>
        <begin position="273"/>
        <end position="288"/>
    </location>
</feature>
<dbReference type="Pfam" id="PF01239">
    <property type="entry name" value="PPTA"/>
    <property type="match status" value="4"/>
</dbReference>
<dbReference type="AlphaFoldDB" id="A0A7N6B9E2"/>
<dbReference type="SUPFAM" id="SSF48439">
    <property type="entry name" value="Protein prenylyltransferase"/>
    <property type="match status" value="1"/>
</dbReference>
<dbReference type="Ensembl" id="ENSATET00000068094.2">
    <property type="protein sequence ID" value="ENSATEP00000058332.1"/>
    <property type="gene ID" value="ENSATEG00000027595.2"/>
</dbReference>
<dbReference type="GO" id="GO:0008318">
    <property type="term" value="F:protein prenyltransferase activity"/>
    <property type="evidence" value="ECO:0007669"/>
    <property type="project" value="InterPro"/>
</dbReference>
<dbReference type="Proteomes" id="UP000265040">
    <property type="component" value="Chromosome 9"/>
</dbReference>
<dbReference type="GO" id="GO:0005737">
    <property type="term" value="C:cytoplasm"/>
    <property type="evidence" value="ECO:0007669"/>
    <property type="project" value="TreeGrafter"/>
</dbReference>
<proteinExistence type="inferred from homology"/>
<evidence type="ECO:0000256" key="2">
    <source>
        <dbReference type="ARBA" id="ARBA00022602"/>
    </source>
</evidence>
<evidence type="ECO:0000256" key="1">
    <source>
        <dbReference type="ARBA" id="ARBA00006734"/>
    </source>
</evidence>
<evidence type="ECO:0008006" key="8">
    <source>
        <dbReference type="Google" id="ProtNLM"/>
    </source>
</evidence>
<keyword evidence="2" id="KW-0637">Prenyltransferase</keyword>
<organism evidence="6 7">
    <name type="scientific">Anabas testudineus</name>
    <name type="common">Climbing perch</name>
    <name type="synonym">Anthias testudineus</name>
    <dbReference type="NCBI Taxonomy" id="64144"/>
    <lineage>
        <taxon>Eukaryota</taxon>
        <taxon>Metazoa</taxon>
        <taxon>Chordata</taxon>
        <taxon>Craniata</taxon>
        <taxon>Vertebrata</taxon>
        <taxon>Euteleostomi</taxon>
        <taxon>Actinopterygii</taxon>
        <taxon>Neopterygii</taxon>
        <taxon>Teleostei</taxon>
        <taxon>Neoteleostei</taxon>
        <taxon>Acanthomorphata</taxon>
        <taxon>Anabantaria</taxon>
        <taxon>Anabantiformes</taxon>
        <taxon>Anabantoidei</taxon>
        <taxon>Anabantidae</taxon>
        <taxon>Anabas</taxon>
    </lineage>
</organism>
<keyword evidence="7" id="KW-1185">Reference proteome</keyword>
<dbReference type="OrthoDB" id="5358702at2759"/>
<evidence type="ECO:0000256" key="4">
    <source>
        <dbReference type="ARBA" id="ARBA00022737"/>
    </source>
</evidence>
<dbReference type="GeneID" id="113151021"/>
<evidence type="ECO:0000313" key="6">
    <source>
        <dbReference type="Ensembl" id="ENSATEP00000058332.1"/>
    </source>
</evidence>
<comment type="similarity">
    <text evidence="1">Belongs to the protein prenyltransferase subunit alpha family.</text>
</comment>
<sequence>MAESEEEVDVLVQRVVKDITNAFKRNPNIDEIGVIPCPEARYNRSPIVLVENKLGVESWCVKFLLPYVHNKLLLYRQRKHWLDREALVDITCTLLLLNPDFTTAWNVRKELLQCGVLNPEKDLYLGKLALTKFPKSPETWIHRRWVLQQILRQFSAVGHGTKQQQQLHQGEAEPADAERSQQLSDHLAGTLRQEMKVCSDAASRYPSNYNAWSHRIWVLQHMAKGNIKVLHDELSSMRLWVSMHVSDHSGFHYRQFLLSELITGVSQSPSCTAATTAATSSHHQQSSTVPIGSPHHHSHVQANGEPQGAEVAGEEERQLSFTTVLLLFHEEMELCSDLIQSFPGHETLWSHRRHVFYLWHSMRRESHHHCSTNGSIESVHLKDSDPVLPEAGDQSCAGHEESVNGQRHASEPMEVDGASLADSRDSKRLKRGVLLPSPPTLPSEHSFVSSILDRCSNPEQRRFALAYKKWLDTVIGQQP</sequence>
<keyword evidence="3" id="KW-0808">Transferase</keyword>
<dbReference type="GeneTree" id="ENSGT00390000017892"/>